<name>A0A3E3DZA6_9FIRM</name>
<evidence type="ECO:0000256" key="2">
    <source>
        <dbReference type="ARBA" id="ARBA00022517"/>
    </source>
</evidence>
<dbReference type="Proteomes" id="UP000261212">
    <property type="component" value="Unassembled WGS sequence"/>
</dbReference>
<dbReference type="InterPro" id="IPR005227">
    <property type="entry name" value="YqgF"/>
</dbReference>
<gene>
    <name evidence="7" type="primary">ruvX</name>
    <name evidence="7" type="ORF">DW687_05740</name>
</gene>
<dbReference type="Pfam" id="PF03652">
    <property type="entry name" value="RuvX"/>
    <property type="match status" value="1"/>
</dbReference>
<dbReference type="PANTHER" id="PTHR33317:SF4">
    <property type="entry name" value="POLYNUCLEOTIDYL TRANSFERASE, RIBONUCLEASE H-LIKE SUPERFAMILY PROTEIN"/>
    <property type="match status" value="1"/>
</dbReference>
<dbReference type="EMBL" id="QUSM01000003">
    <property type="protein sequence ID" value="RGD74269.1"/>
    <property type="molecule type" value="Genomic_DNA"/>
</dbReference>
<dbReference type="HAMAP" id="MF_00651">
    <property type="entry name" value="Nuclease_YqgF"/>
    <property type="match status" value="1"/>
</dbReference>
<keyword evidence="4 5" id="KW-0378">Hydrolase</keyword>
<keyword evidence="2 5" id="KW-0690">Ribosome biogenesis</keyword>
<evidence type="ECO:0000256" key="4">
    <source>
        <dbReference type="ARBA" id="ARBA00022801"/>
    </source>
</evidence>
<evidence type="ECO:0000256" key="5">
    <source>
        <dbReference type="HAMAP-Rule" id="MF_00651"/>
    </source>
</evidence>
<dbReference type="Gene3D" id="3.30.420.140">
    <property type="entry name" value="YqgF/RNase H-like domain"/>
    <property type="match status" value="1"/>
</dbReference>
<dbReference type="NCBIfam" id="TIGR00250">
    <property type="entry name" value="RNAse_H_YqgF"/>
    <property type="match status" value="1"/>
</dbReference>
<comment type="similarity">
    <text evidence="5">Belongs to the YqgF HJR family.</text>
</comment>
<dbReference type="GO" id="GO:0016788">
    <property type="term" value="F:hydrolase activity, acting on ester bonds"/>
    <property type="evidence" value="ECO:0007669"/>
    <property type="project" value="UniProtKB-UniRule"/>
</dbReference>
<comment type="caution">
    <text evidence="7">The sequence shown here is derived from an EMBL/GenBank/DDBJ whole genome shotgun (WGS) entry which is preliminary data.</text>
</comment>
<dbReference type="InterPro" id="IPR037027">
    <property type="entry name" value="YqgF/RNaseH-like_dom_sf"/>
</dbReference>
<keyword evidence="1 5" id="KW-0963">Cytoplasm</keyword>
<evidence type="ECO:0000313" key="8">
    <source>
        <dbReference type="Proteomes" id="UP000261212"/>
    </source>
</evidence>
<evidence type="ECO:0000256" key="1">
    <source>
        <dbReference type="ARBA" id="ARBA00022490"/>
    </source>
</evidence>
<keyword evidence="3 5" id="KW-0540">Nuclease</keyword>
<dbReference type="GeneID" id="97999749"/>
<dbReference type="AlphaFoldDB" id="A0A3E3DZA6"/>
<dbReference type="SUPFAM" id="SSF53098">
    <property type="entry name" value="Ribonuclease H-like"/>
    <property type="match status" value="1"/>
</dbReference>
<dbReference type="RefSeq" id="WP_007049313.1">
    <property type="nucleotide sequence ID" value="NZ_CABKNJ010000005.1"/>
</dbReference>
<dbReference type="InterPro" id="IPR006641">
    <property type="entry name" value="YqgF/RNaseH-like_dom"/>
</dbReference>
<comment type="subcellular location">
    <subcellularLocation>
        <location evidence="5">Cytoplasm</location>
    </subcellularLocation>
</comment>
<dbReference type="GO" id="GO:0004518">
    <property type="term" value="F:nuclease activity"/>
    <property type="evidence" value="ECO:0007669"/>
    <property type="project" value="UniProtKB-KW"/>
</dbReference>
<dbReference type="PANTHER" id="PTHR33317">
    <property type="entry name" value="POLYNUCLEOTIDYL TRANSFERASE, RIBONUCLEASE H-LIKE SUPERFAMILY PROTEIN"/>
    <property type="match status" value="1"/>
</dbReference>
<dbReference type="GO" id="GO:0005829">
    <property type="term" value="C:cytosol"/>
    <property type="evidence" value="ECO:0007669"/>
    <property type="project" value="TreeGrafter"/>
</dbReference>
<comment type="function">
    <text evidence="5">Could be a nuclease involved in processing of the 5'-end of pre-16S rRNA.</text>
</comment>
<evidence type="ECO:0000313" key="7">
    <source>
        <dbReference type="EMBL" id="RGD74269.1"/>
    </source>
</evidence>
<dbReference type="InterPro" id="IPR012337">
    <property type="entry name" value="RNaseH-like_sf"/>
</dbReference>
<protein>
    <recommendedName>
        <fullName evidence="5">Putative pre-16S rRNA nuclease</fullName>
        <ecNumber evidence="5">3.1.-.-</ecNumber>
    </recommendedName>
</protein>
<accession>A0A3E3DZA6</accession>
<evidence type="ECO:0000256" key="3">
    <source>
        <dbReference type="ARBA" id="ARBA00022722"/>
    </source>
</evidence>
<dbReference type="SMART" id="SM00732">
    <property type="entry name" value="YqgFc"/>
    <property type="match status" value="1"/>
</dbReference>
<evidence type="ECO:0000259" key="6">
    <source>
        <dbReference type="SMART" id="SM00732"/>
    </source>
</evidence>
<organism evidence="7 8">
    <name type="scientific">Anaerofustis stercorihominis</name>
    <dbReference type="NCBI Taxonomy" id="214853"/>
    <lineage>
        <taxon>Bacteria</taxon>
        <taxon>Bacillati</taxon>
        <taxon>Bacillota</taxon>
        <taxon>Clostridia</taxon>
        <taxon>Eubacteriales</taxon>
        <taxon>Eubacteriaceae</taxon>
        <taxon>Anaerofustis</taxon>
    </lineage>
</organism>
<reference evidence="7 8" key="1">
    <citation type="submission" date="2018-08" db="EMBL/GenBank/DDBJ databases">
        <title>A genome reference for cultivated species of the human gut microbiota.</title>
        <authorList>
            <person name="Zou Y."/>
            <person name="Xue W."/>
            <person name="Luo G."/>
        </authorList>
    </citation>
    <scope>NUCLEOTIDE SEQUENCE [LARGE SCALE GENOMIC DNA]</scope>
    <source>
        <strain evidence="7 8">AM25-6</strain>
    </source>
</reference>
<dbReference type="CDD" id="cd16964">
    <property type="entry name" value="YqgF"/>
    <property type="match status" value="1"/>
</dbReference>
<dbReference type="EC" id="3.1.-.-" evidence="5"/>
<proteinExistence type="inferred from homology"/>
<feature type="domain" description="YqgF/RNase H-like" evidence="6">
    <location>
        <begin position="3"/>
        <end position="104"/>
    </location>
</feature>
<dbReference type="GO" id="GO:0000967">
    <property type="term" value="P:rRNA 5'-end processing"/>
    <property type="evidence" value="ECO:0007669"/>
    <property type="project" value="UniProtKB-UniRule"/>
</dbReference>
<sequence>MKKRILALDYGDSRIGVAVSDALHITAQGICVIKRTKNIEEDIEKIKKYIKEYDTGLVILGHPLNLSGERGTRALVTEEFCDILKEKIDIPVELWDERLSTKEAERALEAGGVNWRKKREVIDMMAAQIILSSYLDYNNNLGGF</sequence>